<keyword evidence="4" id="KW-1185">Reference proteome</keyword>
<keyword evidence="1" id="KW-0732">Signal</keyword>
<proteinExistence type="predicted"/>
<dbReference type="RefSeq" id="WP_103311625.1">
    <property type="nucleotide sequence ID" value="NZ_PPPD01000001.1"/>
</dbReference>
<dbReference type="InterPro" id="IPR013766">
    <property type="entry name" value="Thioredoxin_domain"/>
</dbReference>
<evidence type="ECO:0000259" key="2">
    <source>
        <dbReference type="PROSITE" id="PS51352"/>
    </source>
</evidence>
<feature type="signal peptide" evidence="1">
    <location>
        <begin position="1"/>
        <end position="20"/>
    </location>
</feature>
<feature type="domain" description="Thioredoxin" evidence="2">
    <location>
        <begin position="13"/>
        <end position="159"/>
    </location>
</feature>
<dbReference type="SUPFAM" id="SSF52833">
    <property type="entry name" value="Thioredoxin-like"/>
    <property type="match status" value="1"/>
</dbReference>
<evidence type="ECO:0000256" key="1">
    <source>
        <dbReference type="SAM" id="SignalP"/>
    </source>
</evidence>
<evidence type="ECO:0000313" key="3">
    <source>
        <dbReference type="EMBL" id="PNY81182.1"/>
    </source>
</evidence>
<organism evidence="3 4">
    <name type="scientific">Deinococcus koreensis</name>
    <dbReference type="NCBI Taxonomy" id="2054903"/>
    <lineage>
        <taxon>Bacteria</taxon>
        <taxon>Thermotogati</taxon>
        <taxon>Deinococcota</taxon>
        <taxon>Deinococci</taxon>
        <taxon>Deinococcales</taxon>
        <taxon>Deinococcaceae</taxon>
        <taxon>Deinococcus</taxon>
    </lineage>
</organism>
<accession>A0A2K3UXB1</accession>
<dbReference type="InterPro" id="IPR036249">
    <property type="entry name" value="Thioredoxin-like_sf"/>
</dbReference>
<evidence type="ECO:0000313" key="4">
    <source>
        <dbReference type="Proteomes" id="UP000236379"/>
    </source>
</evidence>
<protein>
    <recommendedName>
        <fullName evidence="2">Thioredoxin domain-containing protein</fullName>
    </recommendedName>
</protein>
<comment type="caution">
    <text evidence="3">The sequence shown here is derived from an EMBL/GenBank/DDBJ whole genome shotgun (WGS) entry which is preliminary data.</text>
</comment>
<feature type="chain" id="PRO_5014464352" description="Thioredoxin domain-containing protein" evidence="1">
    <location>
        <begin position="21"/>
        <end position="160"/>
    </location>
</feature>
<dbReference type="Pfam" id="PF00085">
    <property type="entry name" value="Thioredoxin"/>
    <property type="match status" value="1"/>
</dbReference>
<dbReference type="Proteomes" id="UP000236379">
    <property type="component" value="Unassembled WGS sequence"/>
</dbReference>
<dbReference type="CDD" id="cd02947">
    <property type="entry name" value="TRX_family"/>
    <property type="match status" value="1"/>
</dbReference>
<dbReference type="PROSITE" id="PS51352">
    <property type="entry name" value="THIOREDOXIN_2"/>
    <property type="match status" value="1"/>
</dbReference>
<dbReference type="OrthoDB" id="7629852at2"/>
<dbReference type="Gene3D" id="3.40.30.10">
    <property type="entry name" value="Glutaredoxin"/>
    <property type="match status" value="1"/>
</dbReference>
<dbReference type="EMBL" id="PPPD01000001">
    <property type="protein sequence ID" value="PNY81182.1"/>
    <property type="molecule type" value="Genomic_DNA"/>
</dbReference>
<sequence>MNKFLLPALTAALIAATAAASMTKPATDTMVKPADTMTKPADMAGHDTSSMDKMTKGYQVYSKAAFDAAKGSVRVLFFHATWCPNCKGADADITKNLAKLPAGVVIFKTDYDKETALKKQYAVTYQHTFVLVDAQGKALKKWAGGGLKEIMANAAAAKKM</sequence>
<dbReference type="AlphaFoldDB" id="A0A2K3UXB1"/>
<gene>
    <name evidence="3" type="ORF">CVO96_07125</name>
</gene>
<reference evidence="3 4" key="1">
    <citation type="submission" date="2018-01" db="EMBL/GenBank/DDBJ databases">
        <title>Deinococcus koreensis sp. nov., a radiation-resistant bacterium isolated from river water.</title>
        <authorList>
            <person name="Choi A."/>
        </authorList>
    </citation>
    <scope>NUCLEOTIDE SEQUENCE [LARGE SCALE GENOMIC DNA]</scope>
    <source>
        <strain evidence="3 4">SJW1-2</strain>
    </source>
</reference>
<name>A0A2K3UXB1_9DEIO</name>